<reference evidence="9" key="1">
    <citation type="submission" date="2023-07" db="EMBL/GenBank/DDBJ databases">
        <authorList>
            <person name="Deng Y."/>
            <person name="Zhang Y.-Q."/>
        </authorList>
    </citation>
    <scope>NUCLEOTIDE SEQUENCE [LARGE SCALE GENOMIC DNA]</scope>
    <source>
        <strain evidence="9">CPCC 205710</strain>
    </source>
</reference>
<protein>
    <submittedName>
        <fullName evidence="8">Cytochrome P450</fullName>
    </submittedName>
</protein>
<comment type="similarity">
    <text evidence="1 7">Belongs to the cytochrome P450 family.</text>
</comment>
<dbReference type="PRINTS" id="PR00359">
    <property type="entry name" value="BP450"/>
</dbReference>
<name>A0ABT2M5H3_9MYCO</name>
<dbReference type="Proteomes" id="UP001206639">
    <property type="component" value="Unassembled WGS sequence"/>
</dbReference>
<dbReference type="RefSeq" id="WP_260991260.1">
    <property type="nucleotide sequence ID" value="NZ_JAODWD010000001.1"/>
</dbReference>
<dbReference type="Gene3D" id="1.10.630.10">
    <property type="entry name" value="Cytochrome P450"/>
    <property type="match status" value="1"/>
</dbReference>
<dbReference type="EMBL" id="JAODWD010000001">
    <property type="protein sequence ID" value="MCT7657191.1"/>
    <property type="molecule type" value="Genomic_DNA"/>
</dbReference>
<evidence type="ECO:0000256" key="3">
    <source>
        <dbReference type="ARBA" id="ARBA00022723"/>
    </source>
</evidence>
<evidence type="ECO:0000313" key="9">
    <source>
        <dbReference type="Proteomes" id="UP001206639"/>
    </source>
</evidence>
<dbReference type="PROSITE" id="PS00086">
    <property type="entry name" value="CYTOCHROME_P450"/>
    <property type="match status" value="1"/>
</dbReference>
<accession>A0ABT2M5H3</accession>
<dbReference type="InterPro" id="IPR001128">
    <property type="entry name" value="Cyt_P450"/>
</dbReference>
<evidence type="ECO:0000313" key="8">
    <source>
        <dbReference type="EMBL" id="MCT7657191.1"/>
    </source>
</evidence>
<evidence type="ECO:0000256" key="4">
    <source>
        <dbReference type="ARBA" id="ARBA00023002"/>
    </source>
</evidence>
<evidence type="ECO:0000256" key="6">
    <source>
        <dbReference type="ARBA" id="ARBA00023033"/>
    </source>
</evidence>
<keyword evidence="9" id="KW-1185">Reference proteome</keyword>
<evidence type="ECO:0000256" key="5">
    <source>
        <dbReference type="ARBA" id="ARBA00023004"/>
    </source>
</evidence>
<dbReference type="PANTHER" id="PTHR46696">
    <property type="entry name" value="P450, PUTATIVE (EUROFUNG)-RELATED"/>
    <property type="match status" value="1"/>
</dbReference>
<dbReference type="InterPro" id="IPR002397">
    <property type="entry name" value="Cyt_P450_B"/>
</dbReference>
<evidence type="ECO:0000256" key="2">
    <source>
        <dbReference type="ARBA" id="ARBA00022617"/>
    </source>
</evidence>
<organism evidence="8 9">
    <name type="scientific">Mycobacterium deserti</name>
    <dbReference type="NCBI Taxonomy" id="2978347"/>
    <lineage>
        <taxon>Bacteria</taxon>
        <taxon>Bacillati</taxon>
        <taxon>Actinomycetota</taxon>
        <taxon>Actinomycetes</taxon>
        <taxon>Mycobacteriales</taxon>
        <taxon>Mycobacteriaceae</taxon>
        <taxon>Mycobacterium</taxon>
    </lineage>
</organism>
<dbReference type="InterPro" id="IPR036396">
    <property type="entry name" value="Cyt_P450_sf"/>
</dbReference>
<keyword evidence="3 7" id="KW-0479">Metal-binding</keyword>
<dbReference type="SUPFAM" id="SSF48264">
    <property type="entry name" value="Cytochrome P450"/>
    <property type="match status" value="1"/>
</dbReference>
<proteinExistence type="inferred from homology"/>
<comment type="caution">
    <text evidence="8">The sequence shown here is derived from an EMBL/GenBank/DDBJ whole genome shotgun (WGS) entry which is preliminary data.</text>
</comment>
<evidence type="ECO:0000256" key="7">
    <source>
        <dbReference type="RuleBase" id="RU000461"/>
    </source>
</evidence>
<evidence type="ECO:0000256" key="1">
    <source>
        <dbReference type="ARBA" id="ARBA00010617"/>
    </source>
</evidence>
<dbReference type="PANTHER" id="PTHR46696:SF6">
    <property type="entry name" value="P450, PUTATIVE (EUROFUNG)-RELATED"/>
    <property type="match status" value="1"/>
</dbReference>
<sequence>MELDLNSMMSDPALANCPWPIYAGLREHAPAMSAPFSRSQSGTVVILTRYDDIHQALRSPELFAANYGEAHPANFMGQKRPLIPLNTDPPDHGKYRKLLDPLFSPRAVRELTDSTRRIARELLSDVADSGQADLHAAFTEPFPCRVFLDIVGFPPDDLDKFLLWKDSLIHAEIVAGTEDPEVLAQLWSDTADAVYGYFNVLLDRRIEEPADDLATRLLQAEVDAVPLTRHEMVDILYLQMAAGLDTVSASLDCLVARLAGDAELQRQARGSGDALRKMIEELLRVETPVSMVFRYATQDMDMHGVQISAGDMVMMLIGAADTDDTVFADAMTVDPERDNTRHMAFGGGIHRCLGSHLARLELTVAFEEIFAILGEFRLADGKQADFMPGIRTAKSLPLQWEPRFAEAESPR</sequence>
<dbReference type="Pfam" id="PF00067">
    <property type="entry name" value="p450"/>
    <property type="match status" value="1"/>
</dbReference>
<keyword evidence="2 7" id="KW-0349">Heme</keyword>
<keyword evidence="5 7" id="KW-0408">Iron</keyword>
<dbReference type="InterPro" id="IPR017972">
    <property type="entry name" value="Cyt_P450_CS"/>
</dbReference>
<gene>
    <name evidence="8" type="ORF">N4S67_01995</name>
</gene>
<keyword evidence="6 7" id="KW-0503">Monooxygenase</keyword>
<dbReference type="PRINTS" id="PR00385">
    <property type="entry name" value="P450"/>
</dbReference>
<keyword evidence="4 7" id="KW-0560">Oxidoreductase</keyword>